<proteinExistence type="predicted"/>
<dbReference type="AlphaFoldDB" id="A0A9Q3BBD4"/>
<keyword evidence="2" id="KW-1185">Reference proteome</keyword>
<sequence length="112" mass="12996">MRNHQLLTQIPGKLENAIKCRFNQSCTLDEIANTLKDVRKRTNIGKYSSYKISSFKEKQPFRVEIKDKFKEKVAEVTNMKNSCHNFALTDHYANNFPKAKKKAYAIGNIPEE</sequence>
<gene>
    <name evidence="1" type="ORF">O181_001631</name>
</gene>
<dbReference type="Proteomes" id="UP000765509">
    <property type="component" value="Unassembled WGS sequence"/>
</dbReference>
<accession>A0A9Q3BBD4</accession>
<organism evidence="1 2">
    <name type="scientific">Austropuccinia psidii MF-1</name>
    <dbReference type="NCBI Taxonomy" id="1389203"/>
    <lineage>
        <taxon>Eukaryota</taxon>
        <taxon>Fungi</taxon>
        <taxon>Dikarya</taxon>
        <taxon>Basidiomycota</taxon>
        <taxon>Pucciniomycotina</taxon>
        <taxon>Pucciniomycetes</taxon>
        <taxon>Pucciniales</taxon>
        <taxon>Sphaerophragmiaceae</taxon>
        <taxon>Austropuccinia</taxon>
    </lineage>
</organism>
<reference evidence="1" key="1">
    <citation type="submission" date="2021-03" db="EMBL/GenBank/DDBJ databases">
        <title>Draft genome sequence of rust myrtle Austropuccinia psidii MF-1, a brazilian biotype.</title>
        <authorList>
            <person name="Quecine M.C."/>
            <person name="Pachon D.M.R."/>
            <person name="Bonatelli M.L."/>
            <person name="Correr F.H."/>
            <person name="Franceschini L.M."/>
            <person name="Leite T.F."/>
            <person name="Margarido G.R.A."/>
            <person name="Almeida C.A."/>
            <person name="Ferrarezi J.A."/>
            <person name="Labate C.A."/>
        </authorList>
    </citation>
    <scope>NUCLEOTIDE SEQUENCE</scope>
    <source>
        <strain evidence="1">MF-1</strain>
    </source>
</reference>
<dbReference type="EMBL" id="AVOT02000242">
    <property type="protein sequence ID" value="MBW0461916.1"/>
    <property type="molecule type" value="Genomic_DNA"/>
</dbReference>
<evidence type="ECO:0000313" key="1">
    <source>
        <dbReference type="EMBL" id="MBW0461916.1"/>
    </source>
</evidence>
<name>A0A9Q3BBD4_9BASI</name>
<comment type="caution">
    <text evidence="1">The sequence shown here is derived from an EMBL/GenBank/DDBJ whole genome shotgun (WGS) entry which is preliminary data.</text>
</comment>
<evidence type="ECO:0000313" key="2">
    <source>
        <dbReference type="Proteomes" id="UP000765509"/>
    </source>
</evidence>
<protein>
    <submittedName>
        <fullName evidence="1">Uncharacterized protein</fullName>
    </submittedName>
</protein>